<dbReference type="GO" id="GO:0006508">
    <property type="term" value="P:proteolysis"/>
    <property type="evidence" value="ECO:0007669"/>
    <property type="project" value="UniProtKB-KW"/>
</dbReference>
<keyword evidence="8" id="KW-1185">Reference proteome</keyword>
<evidence type="ECO:0000256" key="5">
    <source>
        <dbReference type="SAM" id="MobiDB-lite"/>
    </source>
</evidence>
<dbReference type="SUPFAM" id="SSF54001">
    <property type="entry name" value="Cysteine proteinases"/>
    <property type="match status" value="1"/>
</dbReference>
<protein>
    <recommendedName>
        <fullName evidence="6">Ubiquitin-like protease family profile domain-containing protein</fullName>
    </recommendedName>
</protein>
<reference evidence="7" key="1">
    <citation type="submission" date="2023-06" db="EMBL/GenBank/DDBJ databases">
        <authorList>
            <consortium name="Lawrence Berkeley National Laboratory"/>
            <person name="Ahrendt S."/>
            <person name="Sahu N."/>
            <person name="Indic B."/>
            <person name="Wong-Bajracharya J."/>
            <person name="Merenyi Z."/>
            <person name="Ke H.-M."/>
            <person name="Monk M."/>
            <person name="Kocsube S."/>
            <person name="Drula E."/>
            <person name="Lipzen A."/>
            <person name="Balint B."/>
            <person name="Henrissat B."/>
            <person name="Andreopoulos B."/>
            <person name="Martin F.M."/>
            <person name="Harder C.B."/>
            <person name="Rigling D."/>
            <person name="Ford K.L."/>
            <person name="Foster G.D."/>
            <person name="Pangilinan J."/>
            <person name="Papanicolaou A."/>
            <person name="Barry K."/>
            <person name="LaButti K."/>
            <person name="Viragh M."/>
            <person name="Koriabine M."/>
            <person name="Yan M."/>
            <person name="Riley R."/>
            <person name="Champramary S."/>
            <person name="Plett K.L."/>
            <person name="Tsai I.J."/>
            <person name="Slot J."/>
            <person name="Sipos G."/>
            <person name="Plett J."/>
            <person name="Nagy L.G."/>
            <person name="Grigoriev I.V."/>
        </authorList>
    </citation>
    <scope>NUCLEOTIDE SEQUENCE</scope>
    <source>
        <strain evidence="7">CCBAS 213</strain>
    </source>
</reference>
<keyword evidence="4" id="KW-0788">Thiol protease</keyword>
<comment type="caution">
    <text evidence="7">The sequence shown here is derived from an EMBL/GenBank/DDBJ whole genome shotgun (WGS) entry which is preliminary data.</text>
</comment>
<proteinExistence type="inferred from homology"/>
<name>A0AA39JCX5_ARMTA</name>
<gene>
    <name evidence="7" type="ORF">EV420DRAFT_1581676</name>
</gene>
<feature type="region of interest" description="Disordered" evidence="5">
    <location>
        <begin position="39"/>
        <end position="58"/>
    </location>
</feature>
<dbReference type="Gene3D" id="3.40.395.10">
    <property type="entry name" value="Adenoviral Proteinase, Chain A"/>
    <property type="match status" value="1"/>
</dbReference>
<organism evidence="7 8">
    <name type="scientific">Armillaria tabescens</name>
    <name type="common">Ringless honey mushroom</name>
    <name type="synonym">Agaricus tabescens</name>
    <dbReference type="NCBI Taxonomy" id="1929756"/>
    <lineage>
        <taxon>Eukaryota</taxon>
        <taxon>Fungi</taxon>
        <taxon>Dikarya</taxon>
        <taxon>Basidiomycota</taxon>
        <taxon>Agaricomycotina</taxon>
        <taxon>Agaricomycetes</taxon>
        <taxon>Agaricomycetidae</taxon>
        <taxon>Agaricales</taxon>
        <taxon>Marasmiineae</taxon>
        <taxon>Physalacriaceae</taxon>
        <taxon>Desarmillaria</taxon>
    </lineage>
</organism>
<dbReference type="GO" id="GO:0005634">
    <property type="term" value="C:nucleus"/>
    <property type="evidence" value="ECO:0007669"/>
    <property type="project" value="TreeGrafter"/>
</dbReference>
<evidence type="ECO:0000256" key="1">
    <source>
        <dbReference type="ARBA" id="ARBA00005234"/>
    </source>
</evidence>
<dbReference type="PANTHER" id="PTHR12606">
    <property type="entry name" value="SENTRIN/SUMO-SPECIFIC PROTEASE"/>
    <property type="match status" value="1"/>
</dbReference>
<comment type="similarity">
    <text evidence="1">Belongs to the peptidase C48 family.</text>
</comment>
<accession>A0AA39JCX5</accession>
<sequence>MPLEDELHRKRRERYRLCQEAKKQKAGFQINTLTPATYEEKTRQKQQNARYPADPSCLPSGQSSLPLSRVILSPLGQSVIQPLPFPASASSLPAPSQSTVAFPLESSQTPAGLITAQTVAPSLTNEIRVWVQMMQELLVVLGSSSEDMPENLIEYAYRYIASLNGFNVSEYIAFQRTRMAFFPVLAYGMFIKRVIEASGTSSPSIYNFLGALSLARASYIPFERHLTGWWSRFPDQVRSVLYDFTGPGCFDAGPCTKQDIQRLAPGGWINDEIINRLLDLWNMSVRHDVIILDTFFASKFLFQKDRTTPKSALSDNDITRILWWHKIKVALHIVDAWRRIILPVNIANEHWIVACIDICDRTISVYDSLPAVGDNDTTISTEAALIKILKAMIDAIRQRCNCPAIEWVPEKSFIPHANTTYYQQNTSDCGVFSLLFIRHLASVDTFPSRTIGLVYQFPEKFEDLNGIRLELIYDLWKHR</sequence>
<evidence type="ECO:0000256" key="3">
    <source>
        <dbReference type="ARBA" id="ARBA00022801"/>
    </source>
</evidence>
<feature type="domain" description="Ubiquitin-like protease family profile" evidence="6">
    <location>
        <begin position="253"/>
        <end position="440"/>
    </location>
</feature>
<dbReference type="Proteomes" id="UP001175211">
    <property type="component" value="Unassembled WGS sequence"/>
</dbReference>
<dbReference type="InterPro" id="IPR003653">
    <property type="entry name" value="Peptidase_C48_C"/>
</dbReference>
<dbReference type="GO" id="GO:0016929">
    <property type="term" value="F:deSUMOylase activity"/>
    <property type="evidence" value="ECO:0007669"/>
    <property type="project" value="TreeGrafter"/>
</dbReference>
<dbReference type="InterPro" id="IPR038765">
    <property type="entry name" value="Papain-like_cys_pep_sf"/>
</dbReference>
<dbReference type="GeneID" id="85358223"/>
<evidence type="ECO:0000259" key="6">
    <source>
        <dbReference type="PROSITE" id="PS50600"/>
    </source>
</evidence>
<dbReference type="GO" id="GO:0016926">
    <property type="term" value="P:protein desumoylation"/>
    <property type="evidence" value="ECO:0007669"/>
    <property type="project" value="TreeGrafter"/>
</dbReference>
<dbReference type="PROSITE" id="PS50600">
    <property type="entry name" value="ULP_PROTEASE"/>
    <property type="match status" value="1"/>
</dbReference>
<dbReference type="Pfam" id="PF02902">
    <property type="entry name" value="Peptidase_C48"/>
    <property type="match status" value="1"/>
</dbReference>
<evidence type="ECO:0000256" key="2">
    <source>
        <dbReference type="ARBA" id="ARBA00022670"/>
    </source>
</evidence>
<keyword evidence="2" id="KW-0645">Protease</keyword>
<evidence type="ECO:0000313" key="8">
    <source>
        <dbReference type="Proteomes" id="UP001175211"/>
    </source>
</evidence>
<dbReference type="EMBL" id="JAUEPS010000076">
    <property type="protein sequence ID" value="KAK0440466.1"/>
    <property type="molecule type" value="Genomic_DNA"/>
</dbReference>
<evidence type="ECO:0000256" key="4">
    <source>
        <dbReference type="ARBA" id="ARBA00022807"/>
    </source>
</evidence>
<dbReference type="RefSeq" id="XP_060323627.1">
    <property type="nucleotide sequence ID" value="XM_060474675.1"/>
</dbReference>
<keyword evidence="3" id="KW-0378">Hydrolase</keyword>
<evidence type="ECO:0000313" key="7">
    <source>
        <dbReference type="EMBL" id="KAK0440466.1"/>
    </source>
</evidence>
<dbReference type="AlphaFoldDB" id="A0AA39JCX5"/>
<dbReference type="PANTHER" id="PTHR12606:SF141">
    <property type="entry name" value="GH15225P-RELATED"/>
    <property type="match status" value="1"/>
</dbReference>